<organism evidence="6 7">
    <name type="scientific">Conexibacter stalactiti</name>
    <dbReference type="NCBI Taxonomy" id="1940611"/>
    <lineage>
        <taxon>Bacteria</taxon>
        <taxon>Bacillati</taxon>
        <taxon>Actinomycetota</taxon>
        <taxon>Thermoleophilia</taxon>
        <taxon>Solirubrobacterales</taxon>
        <taxon>Conexibacteraceae</taxon>
        <taxon>Conexibacter</taxon>
    </lineage>
</organism>
<evidence type="ECO:0000313" key="7">
    <source>
        <dbReference type="Proteomes" id="UP001284601"/>
    </source>
</evidence>
<dbReference type="InterPro" id="IPR029061">
    <property type="entry name" value="THDP-binding"/>
</dbReference>
<dbReference type="SUPFAM" id="SSF53323">
    <property type="entry name" value="Pyruvate-ferredoxin oxidoreductase, PFOR, domain III"/>
    <property type="match status" value="1"/>
</dbReference>
<reference evidence="6 7" key="2">
    <citation type="submission" date="2023-10" db="EMBL/GenBank/DDBJ databases">
        <authorList>
            <person name="Han X.F."/>
        </authorList>
    </citation>
    <scope>NUCLEOTIDE SEQUENCE [LARGE SCALE GENOMIC DNA]</scope>
    <source>
        <strain evidence="6 7">KCTC 39840</strain>
    </source>
</reference>
<dbReference type="RefSeq" id="WP_318597148.1">
    <property type="nucleotide sequence ID" value="NZ_JAWSTH010000023.1"/>
</dbReference>
<dbReference type="InterPro" id="IPR046667">
    <property type="entry name" value="DUF6537"/>
</dbReference>
<proteinExistence type="predicted"/>
<evidence type="ECO:0000259" key="3">
    <source>
        <dbReference type="Pfam" id="PF01558"/>
    </source>
</evidence>
<dbReference type="InterPro" id="IPR002869">
    <property type="entry name" value="Pyrv_flavodox_OxRed_cen"/>
</dbReference>
<evidence type="ECO:0000256" key="1">
    <source>
        <dbReference type="ARBA" id="ARBA00023002"/>
    </source>
</evidence>
<dbReference type="Gene3D" id="3.40.50.970">
    <property type="match status" value="1"/>
</dbReference>
<dbReference type="EMBL" id="JAWSTH010000023">
    <property type="protein sequence ID" value="MDW5594826.1"/>
    <property type="molecule type" value="Genomic_DNA"/>
</dbReference>
<gene>
    <name evidence="6" type="ORF">R7226_10785</name>
</gene>
<dbReference type="InterPro" id="IPR011766">
    <property type="entry name" value="TPP_enzyme_TPP-bd"/>
</dbReference>
<feature type="non-terminal residue" evidence="6">
    <location>
        <position position="1"/>
    </location>
</feature>
<dbReference type="Gene3D" id="3.40.920.10">
    <property type="entry name" value="Pyruvate-ferredoxin oxidoreductase, PFOR, domain III"/>
    <property type="match status" value="1"/>
</dbReference>
<dbReference type="Proteomes" id="UP001284601">
    <property type="component" value="Unassembled WGS sequence"/>
</dbReference>
<dbReference type="Pfam" id="PF02775">
    <property type="entry name" value="TPP_enzyme_C"/>
    <property type="match status" value="1"/>
</dbReference>
<dbReference type="InterPro" id="IPR019752">
    <property type="entry name" value="Pyrv/ketoisovalerate_OxRed_cat"/>
</dbReference>
<dbReference type="SUPFAM" id="SSF52518">
    <property type="entry name" value="Thiamin diphosphate-binding fold (THDP-binding)"/>
    <property type="match status" value="1"/>
</dbReference>
<protein>
    <submittedName>
        <fullName evidence="6">Indolepyruvate ferredoxin oxidoreductase family protein</fullName>
    </submittedName>
</protein>
<dbReference type="NCBIfam" id="NF009589">
    <property type="entry name" value="PRK13030.1"/>
    <property type="match status" value="1"/>
</dbReference>
<evidence type="ECO:0000256" key="2">
    <source>
        <dbReference type="SAM" id="MobiDB-lite"/>
    </source>
</evidence>
<sequence>LARAERDRAADTGRGADAPTTDLAAVRARLELLDAVAARPVADLGARRTPAFCSGCPHSVSTKAPDDAIVGAGIGCHTMVLLDTTGRGAVAGITQMGGEGVQWVGAAPFAERRHFVQNLGDGTFHHSGSLAIRAAVAAGIDVTYKLLCNGTVAMTGGQHVEGQLPVPALVRSLAAEGVERIVVTAEDLSRYDGVDLGPGAELRPRSELERTQRELAKVEGVTVLIHDQACAAELRRARKRGLAPPPPRQVVINERVCEGCGDCGERSGCLSVEPVQTEFGRKTRINQDSCNGDLTCLEGDCPSFLTVIPPRAEQKAERALPTPPALPEPPPLAADDVRLRLVGIGGTGVVTVSQVLAMAALLDGRHSRGLDQTGLSQKAGPVVSDVRIATAAPEGGASAPAAGLDLLLGFDLLGAAAPANLRAADRARTLAVVATDVVPTATMVRDADATAPDVMAATGAIDAVTRAADNVYLDAHALARELFESDSTANVIVLGAAWQRGAIPLTQASLHEAFRLNGAAVERNVAAFEWGRACVAAPEAVAALREDRTPASASRRPSARERALIAQAAPAGSELERLLELRVADLTGWGGRAVAARYAATVADVARREQAALPGSSAVAEAVARNLHRLLAYKDEYEVARLHVMAVAELPRGTRVAFHLHPPALRALGLRRKLQLGRWFLPGLRLLAHGRRLRGTQLDPFGRAEVRRVERALPGEYLELVDDALARLTPETLALALEAAELPALVRGYEEIKLRGVARFRARAQELHATLEADAATTLPPAQDAHTEARPPAAPQNHDEERKR</sequence>
<comment type="caution">
    <text evidence="6">The sequence shown here is derived from an EMBL/GenBank/DDBJ whole genome shotgun (WGS) entry which is preliminary data.</text>
</comment>
<dbReference type="Pfam" id="PF01558">
    <property type="entry name" value="POR"/>
    <property type="match status" value="1"/>
</dbReference>
<feature type="domain" description="DUF6537" evidence="5">
    <location>
        <begin position="576"/>
        <end position="765"/>
    </location>
</feature>
<evidence type="ECO:0000313" key="6">
    <source>
        <dbReference type="EMBL" id="MDW5594826.1"/>
    </source>
</evidence>
<feature type="domain" description="Pyruvate/ketoisovalerate oxidoreductase catalytic" evidence="3">
    <location>
        <begin position="345"/>
        <end position="532"/>
    </location>
</feature>
<feature type="region of interest" description="Disordered" evidence="2">
    <location>
        <begin position="773"/>
        <end position="804"/>
    </location>
</feature>
<keyword evidence="7" id="KW-1185">Reference proteome</keyword>
<keyword evidence="1" id="KW-0560">Oxidoreductase</keyword>
<dbReference type="Pfam" id="PF20169">
    <property type="entry name" value="DUF6537"/>
    <property type="match status" value="1"/>
</dbReference>
<evidence type="ECO:0000259" key="4">
    <source>
        <dbReference type="Pfam" id="PF02775"/>
    </source>
</evidence>
<accession>A0ABU4HND9</accession>
<feature type="domain" description="Thiamine pyrophosphate enzyme TPP-binding" evidence="4">
    <location>
        <begin position="73"/>
        <end position="159"/>
    </location>
</feature>
<reference evidence="7" key="1">
    <citation type="submission" date="2023-07" db="EMBL/GenBank/DDBJ databases">
        <title>Conexibacter stalactiti sp. nov., isolated from stalactites in a lava cave and emended description of the genus Conexibacter.</title>
        <authorList>
            <person name="Lee S.D."/>
        </authorList>
    </citation>
    <scope>NUCLEOTIDE SEQUENCE [LARGE SCALE GENOMIC DNA]</scope>
    <source>
        <strain evidence="7">KCTC 39840</strain>
    </source>
</reference>
<dbReference type="PANTHER" id="PTHR48084">
    <property type="entry name" value="2-OXOGLUTARATE OXIDOREDUCTASE SUBUNIT KORB-RELATED"/>
    <property type="match status" value="1"/>
</dbReference>
<dbReference type="PANTHER" id="PTHR48084:SF3">
    <property type="entry name" value="SUBUNIT OF PYRUVATE:FLAVODOXIN OXIDOREDUCTASE"/>
    <property type="match status" value="1"/>
</dbReference>
<name>A0ABU4HND9_9ACTN</name>
<dbReference type="InterPro" id="IPR051457">
    <property type="entry name" value="2-oxoacid:Fd_oxidoreductase"/>
</dbReference>
<evidence type="ECO:0000259" key="5">
    <source>
        <dbReference type="Pfam" id="PF20169"/>
    </source>
</evidence>